<feature type="domain" description="N-acetyltransferase" evidence="5">
    <location>
        <begin position="725"/>
        <end position="845"/>
    </location>
</feature>
<feature type="compositionally biased region" description="Basic and acidic residues" evidence="4">
    <location>
        <begin position="316"/>
        <end position="328"/>
    </location>
</feature>
<keyword evidence="3" id="KW-0862">Zinc</keyword>
<gene>
    <name evidence="6" type="ORF">PhCBS80983_g05993</name>
</gene>
<proteinExistence type="predicted"/>
<dbReference type="InterPro" id="IPR011011">
    <property type="entry name" value="Znf_FYVE_PHD"/>
</dbReference>
<evidence type="ECO:0000256" key="1">
    <source>
        <dbReference type="ARBA" id="ARBA00022723"/>
    </source>
</evidence>
<evidence type="ECO:0000259" key="5">
    <source>
        <dbReference type="PROSITE" id="PS51186"/>
    </source>
</evidence>
<feature type="compositionally biased region" description="Acidic residues" evidence="4">
    <location>
        <begin position="436"/>
        <end position="445"/>
    </location>
</feature>
<dbReference type="STRING" id="109895.A0A507DSM9"/>
<dbReference type="SMART" id="SM00249">
    <property type="entry name" value="PHD"/>
    <property type="match status" value="1"/>
</dbReference>
<dbReference type="InterPro" id="IPR016181">
    <property type="entry name" value="Acyl_CoA_acyltransferase"/>
</dbReference>
<dbReference type="PROSITE" id="PS51186">
    <property type="entry name" value="GNAT"/>
    <property type="match status" value="1"/>
</dbReference>
<protein>
    <recommendedName>
        <fullName evidence="5">N-acetyltransferase domain-containing protein</fullName>
    </recommendedName>
</protein>
<keyword evidence="2" id="KW-0863">Zinc-finger</keyword>
<dbReference type="EMBL" id="QEAQ01000164">
    <property type="protein sequence ID" value="TPX54237.1"/>
    <property type="molecule type" value="Genomic_DNA"/>
</dbReference>
<dbReference type="Gene3D" id="3.90.980.20">
    <property type="match status" value="1"/>
</dbReference>
<evidence type="ECO:0000313" key="7">
    <source>
        <dbReference type="Proteomes" id="UP000318582"/>
    </source>
</evidence>
<accession>A0A507DSM9</accession>
<evidence type="ECO:0000256" key="4">
    <source>
        <dbReference type="SAM" id="MobiDB-lite"/>
    </source>
</evidence>
<evidence type="ECO:0000313" key="6">
    <source>
        <dbReference type="EMBL" id="TPX54237.1"/>
    </source>
</evidence>
<feature type="region of interest" description="Disordered" evidence="4">
    <location>
        <begin position="198"/>
        <end position="546"/>
    </location>
</feature>
<feature type="compositionally biased region" description="Acidic residues" evidence="4">
    <location>
        <begin position="476"/>
        <end position="514"/>
    </location>
</feature>
<keyword evidence="1" id="KW-0479">Metal-binding</keyword>
<dbReference type="SUPFAM" id="SSF55729">
    <property type="entry name" value="Acyl-CoA N-acyltransferases (Nat)"/>
    <property type="match status" value="1"/>
</dbReference>
<name>A0A507DSM9_9FUNG</name>
<dbReference type="SUPFAM" id="SSF57903">
    <property type="entry name" value="FYVE/PHD zinc finger"/>
    <property type="match status" value="1"/>
</dbReference>
<dbReference type="InterPro" id="IPR019786">
    <property type="entry name" value="Zinc_finger_PHD-type_CS"/>
</dbReference>
<feature type="compositionally biased region" description="Polar residues" evidence="4">
    <location>
        <begin position="459"/>
        <end position="468"/>
    </location>
</feature>
<dbReference type="GO" id="GO:0016747">
    <property type="term" value="F:acyltransferase activity, transferring groups other than amino-acyl groups"/>
    <property type="evidence" value="ECO:0007669"/>
    <property type="project" value="InterPro"/>
</dbReference>
<organism evidence="6 7">
    <name type="scientific">Powellomyces hirtus</name>
    <dbReference type="NCBI Taxonomy" id="109895"/>
    <lineage>
        <taxon>Eukaryota</taxon>
        <taxon>Fungi</taxon>
        <taxon>Fungi incertae sedis</taxon>
        <taxon>Chytridiomycota</taxon>
        <taxon>Chytridiomycota incertae sedis</taxon>
        <taxon>Chytridiomycetes</taxon>
        <taxon>Spizellomycetales</taxon>
        <taxon>Powellomycetaceae</taxon>
        <taxon>Powellomyces</taxon>
    </lineage>
</organism>
<dbReference type="GO" id="GO:0008270">
    <property type="term" value="F:zinc ion binding"/>
    <property type="evidence" value="ECO:0007669"/>
    <property type="project" value="UniProtKB-KW"/>
</dbReference>
<feature type="compositionally biased region" description="Basic residues" evidence="4">
    <location>
        <begin position="340"/>
        <end position="350"/>
    </location>
</feature>
<reference evidence="6 7" key="1">
    <citation type="journal article" date="2019" name="Sci. Rep.">
        <title>Comparative genomics of chytrid fungi reveal insights into the obligate biotrophic and pathogenic lifestyle of Synchytrium endobioticum.</title>
        <authorList>
            <person name="van de Vossenberg B.T.L.H."/>
            <person name="Warris S."/>
            <person name="Nguyen H.D.T."/>
            <person name="van Gent-Pelzer M.P.E."/>
            <person name="Joly D.L."/>
            <person name="van de Geest H.C."/>
            <person name="Bonants P.J.M."/>
            <person name="Smith D.S."/>
            <person name="Levesque C.A."/>
            <person name="van der Lee T.A.J."/>
        </authorList>
    </citation>
    <scope>NUCLEOTIDE SEQUENCE [LARGE SCALE GENOMIC DNA]</scope>
    <source>
        <strain evidence="6 7">CBS 809.83</strain>
    </source>
</reference>
<dbReference type="InterPro" id="IPR001965">
    <property type="entry name" value="Znf_PHD"/>
</dbReference>
<feature type="compositionally biased region" description="Polar residues" evidence="4">
    <location>
        <begin position="402"/>
        <end position="420"/>
    </location>
</feature>
<evidence type="ECO:0000256" key="2">
    <source>
        <dbReference type="ARBA" id="ARBA00022771"/>
    </source>
</evidence>
<dbReference type="PROSITE" id="PS01359">
    <property type="entry name" value="ZF_PHD_1"/>
    <property type="match status" value="1"/>
</dbReference>
<dbReference type="Gene3D" id="3.40.630.30">
    <property type="match status" value="1"/>
</dbReference>
<dbReference type="Proteomes" id="UP000318582">
    <property type="component" value="Unassembled WGS sequence"/>
</dbReference>
<evidence type="ECO:0000256" key="3">
    <source>
        <dbReference type="ARBA" id="ARBA00022833"/>
    </source>
</evidence>
<comment type="caution">
    <text evidence="6">The sequence shown here is derived from an EMBL/GenBank/DDBJ whole genome shotgun (WGS) entry which is preliminary data.</text>
</comment>
<keyword evidence="7" id="KW-1185">Reference proteome</keyword>
<sequence>MPPKKNALLPTLTSFPYDASANSLAWLDTAHTENAQHTYCYCGTDKRPNPHRPAPATEPMLKCNTCANLFHPGCVNCLPNDSLLDGDSFYTFRCSVCGKGKQTFERAAMSWVAITHLALYNLLLRNPDKEFMRWKEDICQFIDAHWEYLKPGKAKSATWNNTVASVLSVAQGKVFRSGTEECGVPGFWSLSVMEPPLTAAGKPSGPKPKSGTLKAATPKAGTPKSAATSRKSTASPLASATTAKRTMRRAASTDQHLSSKPARPPAKSQSGLGMGKSLPVSAQQEDNVHDGWSFPRKRKQDNDDEDSGSLPYSKKIKTETTTEEDHRPSTGRKGVGQKSYRAKSLSRRRSSASSDSDIFGDSDSELSVLSSLEDSDEDDRQSSNQPMHSKQVRRDVNVKLENGQQSTHSPRKQLGTTRPSQALPGDSRLDDKQEDGTDNDDDLEENAMRQPGTARTVAETATRNTRTIKVQYYDDPFGDLSDEAEDDDEEDDDDEDEADDSDSSEDNDDDDVGNEEVVSKEEPVIVASVARDKHPRPRPKPIAPAHHTLLTPEQEHTLLQHLNSHHSSSTTSLPPAVLRLRRKIHLRRLKRTIGLRLLDLDAAVSRSLRSNAKPLTPLLPHRKHLTLLPSVVTLPNGRPARLTIRGMDDKSALSRFRAVKGVTKTQYNNSFLSRLYGNTQPTRTVSPYTGRILLPHIWEPHHLATSTPAHQTLVAIAPTTAAHPITFTHLTPRTLPHVNTLLSNTFWPGINVMEALQYPDFTIVATHARHLVVAVAIMTPDAYLSYIAVRNGWEGAGLARFMLWYLIAAVPGKDITLHVSANNKAMVSLCRGIEKQKMGHGDVTC</sequence>
<feature type="compositionally biased region" description="Low complexity" evidence="4">
    <location>
        <begin position="222"/>
        <end position="253"/>
    </location>
</feature>
<dbReference type="InterPro" id="IPR000182">
    <property type="entry name" value="GNAT_dom"/>
</dbReference>
<dbReference type="AlphaFoldDB" id="A0A507DSM9"/>